<proteinExistence type="predicted"/>
<dbReference type="InterPro" id="IPR016155">
    <property type="entry name" value="Mopterin_synth/thiamin_S_b"/>
</dbReference>
<dbReference type="InterPro" id="IPR003749">
    <property type="entry name" value="ThiS/MoaD-like"/>
</dbReference>
<dbReference type="SUPFAM" id="SSF54285">
    <property type="entry name" value="MoaD/ThiS"/>
    <property type="match status" value="1"/>
</dbReference>
<dbReference type="RefSeq" id="WP_090549996.1">
    <property type="nucleotide sequence ID" value="NZ_FNFP01000001.1"/>
</dbReference>
<protein>
    <submittedName>
        <fullName evidence="1">Molybdopterin converting factor, small subunit</fullName>
    </submittedName>
</protein>
<name>A0A1G8YL02_9FIRM</name>
<dbReference type="AlphaFoldDB" id="A0A1G8YL02"/>
<dbReference type="EMBL" id="FNFP01000001">
    <property type="protein sequence ID" value="SDK03347.1"/>
    <property type="molecule type" value="Genomic_DNA"/>
</dbReference>
<dbReference type="OrthoDB" id="2084351at2"/>
<dbReference type="Pfam" id="PF02597">
    <property type="entry name" value="ThiS"/>
    <property type="match status" value="1"/>
</dbReference>
<accession>A0A1G8YL02</accession>
<dbReference type="Proteomes" id="UP000198718">
    <property type="component" value="Unassembled WGS sequence"/>
</dbReference>
<dbReference type="Gene3D" id="3.10.20.30">
    <property type="match status" value="1"/>
</dbReference>
<evidence type="ECO:0000313" key="1">
    <source>
        <dbReference type="EMBL" id="SDK03347.1"/>
    </source>
</evidence>
<evidence type="ECO:0000313" key="2">
    <source>
        <dbReference type="Proteomes" id="UP000198718"/>
    </source>
</evidence>
<reference evidence="1 2" key="1">
    <citation type="submission" date="2016-10" db="EMBL/GenBank/DDBJ databases">
        <authorList>
            <person name="de Groot N.N."/>
        </authorList>
    </citation>
    <scope>NUCLEOTIDE SEQUENCE [LARGE SCALE GENOMIC DNA]</scope>
    <source>
        <strain evidence="1 2">DSM 18346</strain>
    </source>
</reference>
<dbReference type="InterPro" id="IPR012675">
    <property type="entry name" value="Beta-grasp_dom_sf"/>
</dbReference>
<sequence>MKIKVTLKGPLSKYFDGVKEKQIILPSDATVKEVLESINLPKEYVSIVAINGSKVPLDYRLKVTDEITIYPPVSGG</sequence>
<keyword evidence="2" id="KW-1185">Reference proteome</keyword>
<dbReference type="CDD" id="cd17040">
    <property type="entry name" value="Ubl_MoaD_like"/>
    <property type="match status" value="1"/>
</dbReference>
<dbReference type="STRING" id="393762.SAMN05660472_00572"/>
<organism evidence="1 2">
    <name type="scientific">Natronincola ferrireducens</name>
    <dbReference type="NCBI Taxonomy" id="393762"/>
    <lineage>
        <taxon>Bacteria</taxon>
        <taxon>Bacillati</taxon>
        <taxon>Bacillota</taxon>
        <taxon>Clostridia</taxon>
        <taxon>Peptostreptococcales</taxon>
        <taxon>Natronincolaceae</taxon>
        <taxon>Natronincola</taxon>
    </lineage>
</organism>
<gene>
    <name evidence="1" type="ORF">SAMN05660472_00572</name>
</gene>